<comment type="caution">
    <text evidence="1">The sequence shown here is derived from an EMBL/GenBank/DDBJ whole genome shotgun (WGS) entry which is preliminary data.</text>
</comment>
<protein>
    <submittedName>
        <fullName evidence="1">Uncharacterized protein</fullName>
    </submittedName>
</protein>
<sequence length="446" mass="49677">MLINSSKDEMGRDDCHDLSALIAFIADGRPDASCLRTTTSDCRTAHLGHFPFESEEIFIAPLIDASNTEHSNDIDLLISLLALSSTDAFTSKNPTSEAQITEMRLATSGSVRSNRAHILITDQAEYSIVNVRFANACNLSRTRKCERGIVANICAGPVEVPTTDGWYISTFAMVIQSTVEPFDVILGRDWIALCRPDLSSGHVEPASEDILDSLPFGHRWLPGKRMGPSDTGKNRSSSNTRVMYQESVTVRHPRFYLTDGTIIIRLQDTLYKIHLHFLTSYSELFHSTFSLQPQRPTEGTLDEDPVRIEDVGPNDFDKLLSLFYPLDVIKGDLESFEDWVAVLRVSSRLDFQRHRELAITKLSSFALPADKIQLSKQFDVDQWLGPAYKALCLRDQPLTVDEAYKIGLEDAVKIAAVRDGLAKFGGARSTRAAALFEATLGESWNQ</sequence>
<evidence type="ECO:0000313" key="1">
    <source>
        <dbReference type="EMBL" id="KAJ3559669.1"/>
    </source>
</evidence>
<accession>A0ACC1TFB2</accession>
<name>A0ACC1TFB2_9APHY</name>
<dbReference type="EMBL" id="JANHOG010000014">
    <property type="protein sequence ID" value="KAJ3559669.1"/>
    <property type="molecule type" value="Genomic_DNA"/>
</dbReference>
<evidence type="ECO:0000313" key="2">
    <source>
        <dbReference type="Proteomes" id="UP001148662"/>
    </source>
</evidence>
<organism evidence="1 2">
    <name type="scientific">Phlebia brevispora</name>
    <dbReference type="NCBI Taxonomy" id="194682"/>
    <lineage>
        <taxon>Eukaryota</taxon>
        <taxon>Fungi</taxon>
        <taxon>Dikarya</taxon>
        <taxon>Basidiomycota</taxon>
        <taxon>Agaricomycotina</taxon>
        <taxon>Agaricomycetes</taxon>
        <taxon>Polyporales</taxon>
        <taxon>Meruliaceae</taxon>
        <taxon>Phlebia</taxon>
    </lineage>
</organism>
<keyword evidence="2" id="KW-1185">Reference proteome</keyword>
<proteinExistence type="predicted"/>
<dbReference type="Proteomes" id="UP001148662">
    <property type="component" value="Unassembled WGS sequence"/>
</dbReference>
<reference evidence="1" key="1">
    <citation type="submission" date="2022-07" db="EMBL/GenBank/DDBJ databases">
        <title>Genome Sequence of Phlebia brevispora.</title>
        <authorList>
            <person name="Buettner E."/>
        </authorList>
    </citation>
    <scope>NUCLEOTIDE SEQUENCE</scope>
    <source>
        <strain evidence="1">MPL23</strain>
    </source>
</reference>
<gene>
    <name evidence="1" type="ORF">NM688_g194</name>
</gene>